<organism evidence="3 4">
    <name type="scientific">Platanthera guangdongensis</name>
    <dbReference type="NCBI Taxonomy" id="2320717"/>
    <lineage>
        <taxon>Eukaryota</taxon>
        <taxon>Viridiplantae</taxon>
        <taxon>Streptophyta</taxon>
        <taxon>Embryophyta</taxon>
        <taxon>Tracheophyta</taxon>
        <taxon>Spermatophyta</taxon>
        <taxon>Magnoliopsida</taxon>
        <taxon>Liliopsida</taxon>
        <taxon>Asparagales</taxon>
        <taxon>Orchidaceae</taxon>
        <taxon>Orchidoideae</taxon>
        <taxon>Orchideae</taxon>
        <taxon>Orchidinae</taxon>
        <taxon>Platanthera</taxon>
    </lineage>
</organism>
<dbReference type="PROSITE" id="PS51144">
    <property type="entry name" value="ALPHA_CA_2"/>
    <property type="match status" value="1"/>
</dbReference>
<dbReference type="EMBL" id="JBBWWR010000016">
    <property type="protein sequence ID" value="KAK8948032.1"/>
    <property type="molecule type" value="Genomic_DNA"/>
</dbReference>
<dbReference type="InterPro" id="IPR023561">
    <property type="entry name" value="Carbonic_anhydrase_a-class"/>
</dbReference>
<keyword evidence="4" id="KW-1185">Reference proteome</keyword>
<dbReference type="PANTHER" id="PTHR18952">
    <property type="entry name" value="CARBONIC ANHYDRASE"/>
    <property type="match status" value="1"/>
</dbReference>
<dbReference type="Gene3D" id="3.10.200.10">
    <property type="entry name" value="Alpha carbonic anhydrase"/>
    <property type="match status" value="1"/>
</dbReference>
<reference evidence="3 4" key="1">
    <citation type="journal article" date="2022" name="Nat. Plants">
        <title>Genomes of leafy and leafless Platanthera orchids illuminate the evolution of mycoheterotrophy.</title>
        <authorList>
            <person name="Li M.H."/>
            <person name="Liu K.W."/>
            <person name="Li Z."/>
            <person name="Lu H.C."/>
            <person name="Ye Q.L."/>
            <person name="Zhang D."/>
            <person name="Wang J.Y."/>
            <person name="Li Y.F."/>
            <person name="Zhong Z.M."/>
            <person name="Liu X."/>
            <person name="Yu X."/>
            <person name="Liu D.K."/>
            <person name="Tu X.D."/>
            <person name="Liu B."/>
            <person name="Hao Y."/>
            <person name="Liao X.Y."/>
            <person name="Jiang Y.T."/>
            <person name="Sun W.H."/>
            <person name="Chen J."/>
            <person name="Chen Y.Q."/>
            <person name="Ai Y."/>
            <person name="Zhai J.W."/>
            <person name="Wu S.S."/>
            <person name="Zhou Z."/>
            <person name="Hsiao Y.Y."/>
            <person name="Wu W.L."/>
            <person name="Chen Y.Y."/>
            <person name="Lin Y.F."/>
            <person name="Hsu J.L."/>
            <person name="Li C.Y."/>
            <person name="Wang Z.W."/>
            <person name="Zhao X."/>
            <person name="Zhong W.Y."/>
            <person name="Ma X.K."/>
            <person name="Ma L."/>
            <person name="Huang J."/>
            <person name="Chen G.Z."/>
            <person name="Huang M.Z."/>
            <person name="Huang L."/>
            <person name="Peng D.H."/>
            <person name="Luo Y.B."/>
            <person name="Zou S.Q."/>
            <person name="Chen S.P."/>
            <person name="Lan S."/>
            <person name="Tsai W.C."/>
            <person name="Van de Peer Y."/>
            <person name="Liu Z.J."/>
        </authorList>
    </citation>
    <scope>NUCLEOTIDE SEQUENCE [LARGE SCALE GENOMIC DNA]</scope>
    <source>
        <strain evidence="3">Lor288</strain>
    </source>
</reference>
<dbReference type="InterPro" id="IPR036398">
    <property type="entry name" value="CA_dom_sf"/>
</dbReference>
<evidence type="ECO:0000256" key="1">
    <source>
        <dbReference type="SAM" id="MobiDB-lite"/>
    </source>
</evidence>
<comment type="caution">
    <text evidence="3">The sequence shown here is derived from an EMBL/GenBank/DDBJ whole genome shotgun (WGS) entry which is preliminary data.</text>
</comment>
<name>A0ABR2LSN3_9ASPA</name>
<protein>
    <submittedName>
        <fullName evidence="3">Bifunctional monodehydroascorbate reductase and carbonic anhydrase nectarin-3</fullName>
    </submittedName>
</protein>
<evidence type="ECO:0000259" key="2">
    <source>
        <dbReference type="PROSITE" id="PS51144"/>
    </source>
</evidence>
<feature type="domain" description="Alpha-carbonic anhydrase" evidence="2">
    <location>
        <begin position="1"/>
        <end position="103"/>
    </location>
</feature>
<evidence type="ECO:0000313" key="4">
    <source>
        <dbReference type="Proteomes" id="UP001412067"/>
    </source>
</evidence>
<feature type="compositionally biased region" description="Polar residues" evidence="1">
    <location>
        <begin position="79"/>
        <end position="89"/>
    </location>
</feature>
<gene>
    <name evidence="3" type="primary">NEC3</name>
    <name evidence="3" type="ORF">KSP40_PGU000377</name>
</gene>
<feature type="region of interest" description="Disordered" evidence="1">
    <location>
        <begin position="70"/>
        <end position="91"/>
    </location>
</feature>
<dbReference type="Proteomes" id="UP001412067">
    <property type="component" value="Unassembled WGS sequence"/>
</dbReference>
<sequence length="130" mass="15241">MWLLNWLRNREMRMKKNKLHVGLVQTKSLKLHTSKYFKYVGSLTTPPCTENVTWYILGKEPVEMEHQHVEEAGHEEQIPLQQATTTTMRPQEPVEMEHQHVEEAGHEEQIPLQQATTTTVRPQVGRVLMF</sequence>
<accession>A0ABR2LSN3</accession>
<proteinExistence type="predicted"/>
<evidence type="ECO:0000313" key="3">
    <source>
        <dbReference type="EMBL" id="KAK8948032.1"/>
    </source>
</evidence>
<dbReference type="InterPro" id="IPR001148">
    <property type="entry name" value="CA_dom"/>
</dbReference>
<dbReference type="PANTHER" id="PTHR18952:SF236">
    <property type="entry name" value="ALPHA CARBONIC ANHYDRASE 1, CHLOROPLASTIC"/>
    <property type="match status" value="1"/>
</dbReference>
<dbReference type="Pfam" id="PF00194">
    <property type="entry name" value="Carb_anhydrase"/>
    <property type="match status" value="1"/>
</dbReference>
<dbReference type="SUPFAM" id="SSF51069">
    <property type="entry name" value="Carbonic anhydrase"/>
    <property type="match status" value="1"/>
</dbReference>